<evidence type="ECO:0000256" key="2">
    <source>
        <dbReference type="ARBA" id="ARBA00009597"/>
    </source>
</evidence>
<keyword evidence="4" id="KW-0547">Nucleotide-binding</keyword>
<dbReference type="AlphaFoldDB" id="A0A9P6L1P3"/>
<accession>A0A9P6L1P3</accession>
<dbReference type="Proteomes" id="UP000736335">
    <property type="component" value="Unassembled WGS sequence"/>
</dbReference>
<keyword evidence="14" id="KW-0175">Coiled coil</keyword>
<evidence type="ECO:0000256" key="10">
    <source>
        <dbReference type="ARBA" id="ARBA00023128"/>
    </source>
</evidence>
<reference evidence="16" key="1">
    <citation type="journal article" date="2020" name="Nat. Commun.">
        <title>Large-scale genome sequencing of mycorrhizal fungi provides insights into the early evolution of symbiotic traits.</title>
        <authorList>
            <person name="Miyauchi S."/>
            <person name="Kiss E."/>
            <person name="Kuo A."/>
            <person name="Drula E."/>
            <person name="Kohler A."/>
            <person name="Sanchez-Garcia M."/>
            <person name="Morin E."/>
            <person name="Andreopoulos B."/>
            <person name="Barry K.W."/>
            <person name="Bonito G."/>
            <person name="Buee M."/>
            <person name="Carver A."/>
            <person name="Chen C."/>
            <person name="Cichocki N."/>
            <person name="Clum A."/>
            <person name="Culley D."/>
            <person name="Crous P.W."/>
            <person name="Fauchery L."/>
            <person name="Girlanda M."/>
            <person name="Hayes R.D."/>
            <person name="Keri Z."/>
            <person name="LaButti K."/>
            <person name="Lipzen A."/>
            <person name="Lombard V."/>
            <person name="Magnuson J."/>
            <person name="Maillard F."/>
            <person name="Murat C."/>
            <person name="Nolan M."/>
            <person name="Ohm R.A."/>
            <person name="Pangilinan J."/>
            <person name="Pereira M.F."/>
            <person name="Perotto S."/>
            <person name="Peter M."/>
            <person name="Pfister S."/>
            <person name="Riley R."/>
            <person name="Sitrit Y."/>
            <person name="Stielow J.B."/>
            <person name="Szollosi G."/>
            <person name="Zifcakova L."/>
            <person name="Stursova M."/>
            <person name="Spatafora J.W."/>
            <person name="Tedersoo L."/>
            <person name="Vaario L.M."/>
            <person name="Yamada A."/>
            <person name="Yan M."/>
            <person name="Wang P."/>
            <person name="Xu J."/>
            <person name="Bruns T."/>
            <person name="Baldrian P."/>
            <person name="Vilgalys R."/>
            <person name="Dunand C."/>
            <person name="Henrissat B."/>
            <person name="Grigoriev I.V."/>
            <person name="Hibbett D."/>
            <person name="Nagy L.G."/>
            <person name="Martin F.M."/>
        </authorList>
    </citation>
    <scope>NUCLEOTIDE SEQUENCE</scope>
    <source>
        <strain evidence="16">UH-Tt-Lm1</strain>
    </source>
</reference>
<proteinExistence type="inferred from homology"/>
<dbReference type="GO" id="GO:0030150">
    <property type="term" value="P:protein import into mitochondrial matrix"/>
    <property type="evidence" value="ECO:0007669"/>
    <property type="project" value="InterPro"/>
</dbReference>
<dbReference type="SMART" id="SM00978">
    <property type="entry name" value="Tim44"/>
    <property type="match status" value="1"/>
</dbReference>
<dbReference type="GO" id="GO:0005524">
    <property type="term" value="F:ATP binding"/>
    <property type="evidence" value="ECO:0007669"/>
    <property type="project" value="UniProtKB-KW"/>
</dbReference>
<dbReference type="PIRSF" id="PIRSF037871">
    <property type="entry name" value="TIM44"/>
    <property type="match status" value="1"/>
</dbReference>
<feature type="domain" description="Tim44-like" evidence="15">
    <location>
        <begin position="302"/>
        <end position="455"/>
    </location>
</feature>
<evidence type="ECO:0000256" key="5">
    <source>
        <dbReference type="ARBA" id="ARBA00022792"/>
    </source>
</evidence>
<evidence type="ECO:0000256" key="4">
    <source>
        <dbReference type="ARBA" id="ARBA00022741"/>
    </source>
</evidence>
<evidence type="ECO:0000259" key="15">
    <source>
        <dbReference type="SMART" id="SM00978"/>
    </source>
</evidence>
<keyword evidence="8" id="KW-0809">Transit peptide</keyword>
<keyword evidence="9 13" id="KW-0811">Translocation</keyword>
<gene>
    <name evidence="16" type="ORF">BJ322DRAFT_1014581</name>
</gene>
<evidence type="ECO:0000256" key="9">
    <source>
        <dbReference type="ARBA" id="ARBA00023010"/>
    </source>
</evidence>
<comment type="function">
    <text evidence="13">Essential component of the PAM complex, a complex required for the translocation of transit peptide-containing proteins from the inner membrane into the mitochondrial matrix in an ATP-dependent manner.</text>
</comment>
<sequence>MLPRNLLSTVARSAARRRSQYAPSSTLRIYPAGSHRANNALFINAAAAQFHSSARRHNELPKSPFQTFVDVLKDELRKNREFAENVKQLQGDVDKFQDSEAMKKAKDAYERARLASSIKENPKLRAAAEELRKAGVQVGDAVSEALKSMEESEVMRAISRATARVSSTIEKSTEPIRKTAAYKSLADTIVDALDDSGTAKHAGFEDKELRRRRRQLRLAKAGQEGRAGKFGRVKANPDAGSSVVVHNLSPRQQAWEEIKSTNPVLRKFSEFKQAYDESENPLVSSMRTVTDTIGSWFDENETAQVLRMMKNLDPDFNRERFERELREYIVPEVVDAYLSADREALKAWCGEATYNVLWATMEVYLSKGLVSASKVLDIRQVDITTGKMLENEVPVFVVTFATQEVLCFKNAKTGEVIVGAEDRVEQCHYAAVITRIEDDIENELTAGWKIMEMARRSARAYL</sequence>
<dbReference type="InterPro" id="IPR017303">
    <property type="entry name" value="Tim44"/>
</dbReference>
<dbReference type="InterPro" id="IPR032710">
    <property type="entry name" value="NTF2-like_dom_sf"/>
</dbReference>
<keyword evidence="6" id="KW-0067">ATP-binding</keyword>
<evidence type="ECO:0000256" key="3">
    <source>
        <dbReference type="ARBA" id="ARBA00022448"/>
    </source>
</evidence>
<evidence type="ECO:0000256" key="1">
    <source>
        <dbReference type="ARBA" id="ARBA00004637"/>
    </source>
</evidence>
<keyword evidence="7 13" id="KW-0653">Protein transport</keyword>
<dbReference type="GO" id="GO:0005743">
    <property type="term" value="C:mitochondrial inner membrane"/>
    <property type="evidence" value="ECO:0007669"/>
    <property type="project" value="UniProtKB-SubCell"/>
</dbReference>
<evidence type="ECO:0000256" key="6">
    <source>
        <dbReference type="ARBA" id="ARBA00022840"/>
    </source>
</evidence>
<keyword evidence="17" id="KW-1185">Reference proteome</keyword>
<dbReference type="PANTHER" id="PTHR10721:SF1">
    <property type="entry name" value="MITOCHONDRIAL IMPORT INNER MEMBRANE TRANSLOCASE SUBUNIT TIM44"/>
    <property type="match status" value="1"/>
</dbReference>
<comment type="subcellular location">
    <subcellularLocation>
        <location evidence="1">Mitochondrion inner membrane</location>
        <topology evidence="1">Peripheral membrane protein</topology>
    </subcellularLocation>
</comment>
<evidence type="ECO:0000256" key="8">
    <source>
        <dbReference type="ARBA" id="ARBA00022946"/>
    </source>
</evidence>
<dbReference type="FunFam" id="3.10.450.240:FF:000002">
    <property type="entry name" value="Mitochondrial import inner membrane translocase subunit TIM44"/>
    <property type="match status" value="1"/>
</dbReference>
<evidence type="ECO:0000313" key="16">
    <source>
        <dbReference type="EMBL" id="KAF9778419.1"/>
    </source>
</evidence>
<dbReference type="OrthoDB" id="10265990at2759"/>
<evidence type="ECO:0000256" key="13">
    <source>
        <dbReference type="PIRNR" id="PIRNR037871"/>
    </source>
</evidence>
<dbReference type="InterPro" id="IPR039544">
    <property type="entry name" value="Tim44-like"/>
</dbReference>
<comment type="similarity">
    <text evidence="2 13">Belongs to the Tim44 family.</text>
</comment>
<dbReference type="GO" id="GO:0051087">
    <property type="term" value="F:protein-folding chaperone binding"/>
    <property type="evidence" value="ECO:0007669"/>
    <property type="project" value="InterPro"/>
</dbReference>
<dbReference type="Gene3D" id="3.10.450.240">
    <property type="match status" value="1"/>
</dbReference>
<keyword evidence="11 13" id="KW-0472">Membrane</keyword>
<dbReference type="EMBL" id="WIUZ02000023">
    <property type="protein sequence ID" value="KAF9778419.1"/>
    <property type="molecule type" value="Genomic_DNA"/>
</dbReference>
<evidence type="ECO:0000256" key="14">
    <source>
        <dbReference type="SAM" id="Coils"/>
    </source>
</evidence>
<evidence type="ECO:0000256" key="12">
    <source>
        <dbReference type="ARBA" id="ARBA00074309"/>
    </source>
</evidence>
<name>A0A9P6L1P3_9AGAM</name>
<evidence type="ECO:0000256" key="7">
    <source>
        <dbReference type="ARBA" id="ARBA00022927"/>
    </source>
</evidence>
<reference evidence="16" key="2">
    <citation type="submission" date="2020-11" db="EMBL/GenBank/DDBJ databases">
        <authorList>
            <consortium name="DOE Joint Genome Institute"/>
            <person name="Kuo A."/>
            <person name="Miyauchi S."/>
            <person name="Kiss E."/>
            <person name="Drula E."/>
            <person name="Kohler A."/>
            <person name="Sanchez-Garcia M."/>
            <person name="Andreopoulos B."/>
            <person name="Barry K.W."/>
            <person name="Bonito G."/>
            <person name="Buee M."/>
            <person name="Carver A."/>
            <person name="Chen C."/>
            <person name="Cichocki N."/>
            <person name="Clum A."/>
            <person name="Culley D."/>
            <person name="Crous P.W."/>
            <person name="Fauchery L."/>
            <person name="Girlanda M."/>
            <person name="Hayes R."/>
            <person name="Keri Z."/>
            <person name="Labutti K."/>
            <person name="Lipzen A."/>
            <person name="Lombard V."/>
            <person name="Magnuson J."/>
            <person name="Maillard F."/>
            <person name="Morin E."/>
            <person name="Murat C."/>
            <person name="Nolan M."/>
            <person name="Ohm R."/>
            <person name="Pangilinan J."/>
            <person name="Pereira M."/>
            <person name="Perotto S."/>
            <person name="Peter M."/>
            <person name="Riley R."/>
            <person name="Sitrit Y."/>
            <person name="Stielow B."/>
            <person name="Szollosi G."/>
            <person name="Zifcakova L."/>
            <person name="Stursova M."/>
            <person name="Spatafora J.W."/>
            <person name="Tedersoo L."/>
            <person name="Vaario L.-M."/>
            <person name="Yamada A."/>
            <person name="Yan M."/>
            <person name="Wang P."/>
            <person name="Xu J."/>
            <person name="Bruns T."/>
            <person name="Baldrian P."/>
            <person name="Vilgalys R."/>
            <person name="Henrissat B."/>
            <person name="Grigoriev I.V."/>
            <person name="Hibbett D."/>
            <person name="Nagy L.G."/>
            <person name="Martin F.M."/>
        </authorList>
    </citation>
    <scope>NUCLEOTIDE SEQUENCE</scope>
    <source>
        <strain evidence="16">UH-Tt-Lm1</strain>
    </source>
</reference>
<keyword evidence="5 13" id="KW-0999">Mitochondrion inner membrane</keyword>
<organism evidence="16 17">
    <name type="scientific">Thelephora terrestris</name>
    <dbReference type="NCBI Taxonomy" id="56493"/>
    <lineage>
        <taxon>Eukaryota</taxon>
        <taxon>Fungi</taxon>
        <taxon>Dikarya</taxon>
        <taxon>Basidiomycota</taxon>
        <taxon>Agaricomycotina</taxon>
        <taxon>Agaricomycetes</taxon>
        <taxon>Thelephorales</taxon>
        <taxon>Thelephoraceae</taxon>
        <taxon>Thelephora</taxon>
    </lineage>
</organism>
<dbReference type="SUPFAM" id="SSF54427">
    <property type="entry name" value="NTF2-like"/>
    <property type="match status" value="1"/>
</dbReference>
<dbReference type="Pfam" id="PF04280">
    <property type="entry name" value="Tim44"/>
    <property type="match status" value="1"/>
</dbReference>
<evidence type="ECO:0000256" key="11">
    <source>
        <dbReference type="ARBA" id="ARBA00023136"/>
    </source>
</evidence>
<feature type="coiled-coil region" evidence="14">
    <location>
        <begin position="72"/>
        <end position="99"/>
    </location>
</feature>
<dbReference type="PANTHER" id="PTHR10721">
    <property type="entry name" value="MITOCHONDRIAL IMPORT INNER MEMBRANE TRANSLOCASE SUBUNIT TIM44"/>
    <property type="match status" value="1"/>
</dbReference>
<keyword evidence="3 13" id="KW-0813">Transport</keyword>
<dbReference type="InterPro" id="IPR007379">
    <property type="entry name" value="Tim44-like_dom"/>
</dbReference>
<keyword evidence="10 13" id="KW-0496">Mitochondrion</keyword>
<protein>
    <recommendedName>
        <fullName evidence="12 13">Mitochondrial import inner membrane translocase subunit TIM44</fullName>
    </recommendedName>
</protein>
<comment type="caution">
    <text evidence="16">The sequence shown here is derived from an EMBL/GenBank/DDBJ whole genome shotgun (WGS) entry which is preliminary data.</text>
</comment>
<evidence type="ECO:0000313" key="17">
    <source>
        <dbReference type="Proteomes" id="UP000736335"/>
    </source>
</evidence>